<dbReference type="InterPro" id="IPR050138">
    <property type="entry name" value="DHOase/Allantoinase_Hydrolase"/>
</dbReference>
<feature type="binding site" evidence="6">
    <location>
        <position position="160"/>
    </location>
    <ligand>
        <name>Zn(2+)</name>
        <dbReference type="ChEBI" id="CHEBI:29105"/>
        <label>1</label>
    </ligand>
</feature>
<dbReference type="InterPro" id="IPR002195">
    <property type="entry name" value="Dihydroorotase_CS"/>
</dbReference>
<feature type="domain" description="Dihydroorotase catalytic" evidence="7">
    <location>
        <begin position="57"/>
        <end position="243"/>
    </location>
</feature>
<evidence type="ECO:0000256" key="2">
    <source>
        <dbReference type="ARBA" id="ARBA00010286"/>
    </source>
</evidence>
<feature type="binding site" evidence="6">
    <location>
        <position position="160"/>
    </location>
    <ligand>
        <name>Zn(2+)</name>
        <dbReference type="ChEBI" id="CHEBI:29105"/>
        <label>2</label>
    </ligand>
</feature>
<comment type="cofactor">
    <cofactor evidence="6">
        <name>Zn(2+)</name>
        <dbReference type="ChEBI" id="CHEBI:29105"/>
    </cofactor>
    <text evidence="6">Binds 2 Zn(2+) ions per subunit.</text>
</comment>
<feature type="binding site" evidence="6">
    <location>
        <position position="286"/>
    </location>
    <ligand>
        <name>substrate</name>
    </ligand>
</feature>
<dbReference type="InterPro" id="IPR032466">
    <property type="entry name" value="Metal_Hydrolase"/>
</dbReference>
<reference evidence="8 9" key="1">
    <citation type="journal article" date="2012" name="J. Bacteriol.">
        <title>Complete Genome Sequence of Leptospirillum ferrooxidans Strain C2-3, Isolated from a Fresh Volcanic Ash Deposit on the Island of Miyake, Japan.</title>
        <authorList>
            <person name="Fujimura R."/>
            <person name="Sato Y."/>
            <person name="Nishizawa T."/>
            <person name="Oshima K."/>
            <person name="Kim S.-W."/>
            <person name="Hattori M."/>
            <person name="Kamijo T."/>
            <person name="Ohta H."/>
        </authorList>
    </citation>
    <scope>NUCLEOTIDE SEQUENCE [LARGE SCALE GENOMIC DNA]</scope>
    <source>
        <strain evidence="8 9">C2-3</strain>
    </source>
</reference>
<evidence type="ECO:0000256" key="4">
    <source>
        <dbReference type="ARBA" id="ARBA00022801"/>
    </source>
</evidence>
<comment type="function">
    <text evidence="1 6">Catalyzes the reversible cyclization of carbamoyl aspartate to dihydroorotate.</text>
</comment>
<keyword evidence="4 6" id="KW-0378">Hydrolase</keyword>
<feature type="binding site" evidence="6">
    <location>
        <position position="317"/>
    </location>
    <ligand>
        <name>substrate</name>
    </ligand>
</feature>
<dbReference type="PANTHER" id="PTHR43668:SF2">
    <property type="entry name" value="ALLANTOINASE"/>
    <property type="match status" value="1"/>
</dbReference>
<gene>
    <name evidence="6 8" type="primary">pyrC</name>
    <name evidence="8" type="ordered locus">LFE_0718</name>
</gene>
<dbReference type="PANTHER" id="PTHR43668">
    <property type="entry name" value="ALLANTOINASE"/>
    <property type="match status" value="1"/>
</dbReference>
<comment type="similarity">
    <text evidence="2 6">Belongs to the metallo-dependent hydrolases superfamily. DHOase family. Class I DHOase subfamily.</text>
</comment>
<evidence type="ECO:0000313" key="8">
    <source>
        <dbReference type="EMBL" id="BAM06433.1"/>
    </source>
</evidence>
<dbReference type="Gene3D" id="2.30.40.10">
    <property type="entry name" value="Urease, subunit C, domain 1"/>
    <property type="match status" value="1"/>
</dbReference>
<dbReference type="GO" id="GO:0004038">
    <property type="term" value="F:allantoinase activity"/>
    <property type="evidence" value="ECO:0007669"/>
    <property type="project" value="TreeGrafter"/>
</dbReference>
<feature type="binding site" evidence="6">
    <location>
        <position position="187"/>
    </location>
    <ligand>
        <name>Zn(2+)</name>
        <dbReference type="ChEBI" id="CHEBI:29105"/>
        <label>2</label>
    </ligand>
</feature>
<name>I0IMD4_LEPFC</name>
<dbReference type="OrthoDB" id="9765462at2"/>
<feature type="active site" evidence="6">
    <location>
        <position position="313"/>
    </location>
</feature>
<dbReference type="RefSeq" id="WP_014448925.1">
    <property type="nucleotide sequence ID" value="NC_017094.1"/>
</dbReference>
<dbReference type="GO" id="GO:0005737">
    <property type="term" value="C:cytoplasm"/>
    <property type="evidence" value="ECO:0007669"/>
    <property type="project" value="TreeGrafter"/>
</dbReference>
<feature type="binding site" evidence="6">
    <location>
        <position position="68"/>
    </location>
    <ligand>
        <name>Zn(2+)</name>
        <dbReference type="ChEBI" id="CHEBI:29105"/>
        <label>1</label>
    </ligand>
</feature>
<dbReference type="EC" id="3.5.2.3" evidence="6"/>
<feature type="binding site" evidence="6">
    <location>
        <position position="102"/>
    </location>
    <ligand>
        <name>substrate</name>
    </ligand>
</feature>
<dbReference type="NCBIfam" id="TIGR00857">
    <property type="entry name" value="pyrC_multi"/>
    <property type="match status" value="1"/>
</dbReference>
<feature type="binding site" evidence="6">
    <location>
        <begin position="70"/>
        <end position="72"/>
    </location>
    <ligand>
        <name>substrate</name>
    </ligand>
</feature>
<dbReference type="HAMAP" id="MF_00220_B">
    <property type="entry name" value="PyrC_classI_B"/>
    <property type="match status" value="1"/>
</dbReference>
<dbReference type="GO" id="GO:0044205">
    <property type="term" value="P:'de novo' UMP biosynthetic process"/>
    <property type="evidence" value="ECO:0007669"/>
    <property type="project" value="UniProtKB-UniRule"/>
</dbReference>
<evidence type="ECO:0000256" key="6">
    <source>
        <dbReference type="HAMAP-Rule" id="MF_00220"/>
    </source>
</evidence>
<keyword evidence="5 6" id="KW-0665">Pyrimidine biosynthesis</keyword>
<dbReference type="InterPro" id="IPR011059">
    <property type="entry name" value="Metal-dep_hydrolase_composite"/>
</dbReference>
<reference evidence="9" key="2">
    <citation type="submission" date="2012-03" db="EMBL/GenBank/DDBJ databases">
        <title>The complete genome sequence of the pioneer microbe on fresh volcanic deposit, Leptospirillum ferrooxidans strain C2-3.</title>
        <authorList>
            <person name="Fujimura R."/>
            <person name="Sato Y."/>
            <person name="Nishizawa T."/>
            <person name="Nanba K."/>
            <person name="Oshima K."/>
            <person name="Hattori M."/>
            <person name="Kamijo T."/>
            <person name="Ohta H."/>
        </authorList>
    </citation>
    <scope>NUCLEOTIDE SEQUENCE [LARGE SCALE GENOMIC DNA]</scope>
    <source>
        <strain evidence="9">C2-3</strain>
    </source>
</reference>
<keyword evidence="3 6" id="KW-0479">Metal-binding</keyword>
<proteinExistence type="inferred from homology"/>
<sequence>MHQREGKGSFLLKNVRMFDPAQQVDQFGDILVLEGRVSRFGVVSDVSPSIPVHDGGGALLVPGFVDVHAHFREPGFEYKETIETGSKAAVSGGFTSVCVMANTNPVNDHPDVTREMIRKAKEVGLCRIFPIGAVSIGLKGENLSEMVSLAQAGCIAFSDDGLPVRTAKLMRRALEYSTMTGLPIIDHCEDRELSDGGVMNEGWVSTTLGLKGIPNASEDVVIARDIEVLRLTGGKLHIAHLSTEGGVRLVRQAKKDGLPVTAETCPHYFSLTDESVRHHHTNAKMNPPLRQEADRKAVIKGLSDGTIDMIATDHAPHASHEKEREFDQAPFGIIGLETAFSIGYELVESGELKLEKLILLMANHPARHFNLPVGEIRIDGLADFVLLDLSKRQKVEKDFFRSKSRNSPFLGSMIGGEVKKTFMDGRLVFDRSDDQEVGR</sequence>
<feature type="binding site" evidence="6">
    <location>
        <position position="240"/>
    </location>
    <ligand>
        <name>Zn(2+)</name>
        <dbReference type="ChEBI" id="CHEBI:29105"/>
        <label>2</label>
    </ligand>
</feature>
<evidence type="ECO:0000313" key="9">
    <source>
        <dbReference type="Proteomes" id="UP000007382"/>
    </source>
</evidence>
<dbReference type="Gene3D" id="3.20.20.140">
    <property type="entry name" value="Metal-dependent hydrolases"/>
    <property type="match status" value="1"/>
</dbReference>
<dbReference type="eggNOG" id="COG0044">
    <property type="taxonomic scope" value="Bacteria"/>
</dbReference>
<dbReference type="KEGG" id="lfc:LFE_0718"/>
<feature type="binding site" evidence="6">
    <location>
        <position position="313"/>
    </location>
    <ligand>
        <name>Zn(2+)</name>
        <dbReference type="ChEBI" id="CHEBI:29105"/>
        <label>1</label>
    </ligand>
</feature>
<dbReference type="GO" id="GO:0006145">
    <property type="term" value="P:purine nucleobase catabolic process"/>
    <property type="evidence" value="ECO:0007669"/>
    <property type="project" value="TreeGrafter"/>
</dbReference>
<dbReference type="InterPro" id="IPR004722">
    <property type="entry name" value="DHOase"/>
</dbReference>
<dbReference type="SUPFAM" id="SSF51338">
    <property type="entry name" value="Composite domain of metallo-dependent hydrolases"/>
    <property type="match status" value="1"/>
</dbReference>
<accession>I0IMD4</accession>
<dbReference type="GO" id="GO:0004151">
    <property type="term" value="F:dihydroorotase activity"/>
    <property type="evidence" value="ECO:0007669"/>
    <property type="project" value="UniProtKB-UniRule"/>
</dbReference>
<dbReference type="STRING" id="1162668.LFE_0718"/>
<comment type="catalytic activity">
    <reaction evidence="6">
        <text>(S)-dihydroorotate + H2O = N-carbamoyl-L-aspartate + H(+)</text>
        <dbReference type="Rhea" id="RHEA:24296"/>
        <dbReference type="ChEBI" id="CHEBI:15377"/>
        <dbReference type="ChEBI" id="CHEBI:15378"/>
        <dbReference type="ChEBI" id="CHEBI:30864"/>
        <dbReference type="ChEBI" id="CHEBI:32814"/>
        <dbReference type="EC" id="3.5.2.3"/>
    </reaction>
</comment>
<evidence type="ECO:0000256" key="3">
    <source>
        <dbReference type="ARBA" id="ARBA00022723"/>
    </source>
</evidence>
<evidence type="ECO:0000256" key="1">
    <source>
        <dbReference type="ARBA" id="ARBA00002368"/>
    </source>
</evidence>
<dbReference type="Pfam" id="PF12890">
    <property type="entry name" value="DHOase"/>
    <property type="match status" value="1"/>
</dbReference>
<dbReference type="EMBL" id="AP012342">
    <property type="protein sequence ID" value="BAM06433.1"/>
    <property type="molecule type" value="Genomic_DNA"/>
</dbReference>
<evidence type="ECO:0000259" key="7">
    <source>
        <dbReference type="Pfam" id="PF12890"/>
    </source>
</evidence>
<dbReference type="Proteomes" id="UP000007382">
    <property type="component" value="Chromosome"/>
</dbReference>
<organism evidence="8 9">
    <name type="scientific">Leptospirillum ferrooxidans (strain C2-3)</name>
    <dbReference type="NCBI Taxonomy" id="1162668"/>
    <lineage>
        <taxon>Bacteria</taxon>
        <taxon>Pseudomonadati</taxon>
        <taxon>Nitrospirota</taxon>
        <taxon>Nitrospiria</taxon>
        <taxon>Nitrospirales</taxon>
        <taxon>Nitrospiraceae</taxon>
        <taxon>Leptospirillum</taxon>
    </lineage>
</organism>
<protein>
    <recommendedName>
        <fullName evidence="6">Dihydroorotase</fullName>
        <shortName evidence="6">DHOase</shortName>
        <ecNumber evidence="6">3.5.2.3</ecNumber>
    </recommendedName>
</protein>
<keyword evidence="6" id="KW-0862">Zinc</keyword>
<dbReference type="InterPro" id="IPR024403">
    <property type="entry name" value="DHOase_cat"/>
</dbReference>
<evidence type="ECO:0000256" key="5">
    <source>
        <dbReference type="ARBA" id="ARBA00022975"/>
    </source>
</evidence>
<dbReference type="PROSITE" id="PS00483">
    <property type="entry name" value="DIHYDROOROTASE_2"/>
    <property type="match status" value="1"/>
</dbReference>
<keyword evidence="9" id="KW-1185">Reference proteome</keyword>
<dbReference type="AlphaFoldDB" id="I0IMD4"/>
<dbReference type="HOGENOM" id="CLU_015572_1_0_0"/>
<feature type="binding site" evidence="6">
    <location>
        <begin position="331"/>
        <end position="332"/>
    </location>
    <ligand>
        <name>substrate</name>
    </ligand>
</feature>
<dbReference type="PATRIC" id="fig|1162668.3.peg.834"/>
<dbReference type="SUPFAM" id="SSF51556">
    <property type="entry name" value="Metallo-dependent hydrolases"/>
    <property type="match status" value="1"/>
</dbReference>
<dbReference type="CDD" id="cd01317">
    <property type="entry name" value="DHOase_IIa"/>
    <property type="match status" value="1"/>
</dbReference>
<dbReference type="PROSITE" id="PS00482">
    <property type="entry name" value="DIHYDROOROTASE_1"/>
    <property type="match status" value="1"/>
</dbReference>
<comment type="pathway">
    <text evidence="6">Pyrimidine metabolism; UMP biosynthesis via de novo pathway; (S)-dihydroorotate from bicarbonate: step 3/3.</text>
</comment>
<dbReference type="UniPathway" id="UPA00070">
    <property type="reaction ID" value="UER00117"/>
</dbReference>
<dbReference type="GO" id="GO:0008270">
    <property type="term" value="F:zinc ion binding"/>
    <property type="evidence" value="ECO:0007669"/>
    <property type="project" value="UniProtKB-UniRule"/>
</dbReference>
<feature type="binding site" evidence="6">
    <location>
        <position position="70"/>
    </location>
    <ligand>
        <name>Zn(2+)</name>
        <dbReference type="ChEBI" id="CHEBI:29105"/>
        <label>1</label>
    </ligand>
</feature>